<dbReference type="PANTHER" id="PTHR30290">
    <property type="entry name" value="PERIPLASMIC BINDING COMPONENT OF ABC TRANSPORTER"/>
    <property type="match status" value="1"/>
</dbReference>
<evidence type="ECO:0000313" key="7">
    <source>
        <dbReference type="Proteomes" id="UP000033103"/>
    </source>
</evidence>
<dbReference type="SUPFAM" id="SSF53850">
    <property type="entry name" value="Periplasmic binding protein-like II"/>
    <property type="match status" value="1"/>
</dbReference>
<evidence type="ECO:0000256" key="3">
    <source>
        <dbReference type="ARBA" id="ARBA00022448"/>
    </source>
</evidence>
<dbReference type="HOGENOM" id="CLU_017028_0_4_0"/>
<dbReference type="GO" id="GO:0043190">
    <property type="term" value="C:ATP-binding cassette (ABC) transporter complex"/>
    <property type="evidence" value="ECO:0007669"/>
    <property type="project" value="InterPro"/>
</dbReference>
<dbReference type="Gene3D" id="3.90.76.10">
    <property type="entry name" value="Dipeptide-binding Protein, Domain 1"/>
    <property type="match status" value="1"/>
</dbReference>
<comment type="subcellular location">
    <subcellularLocation>
        <location evidence="1">Cell envelope</location>
    </subcellularLocation>
</comment>
<dbReference type="Gene3D" id="3.10.105.10">
    <property type="entry name" value="Dipeptide-binding Protein, Domain 3"/>
    <property type="match status" value="1"/>
</dbReference>
<keyword evidence="3" id="KW-0813">Transport</keyword>
<comment type="similarity">
    <text evidence="2">Belongs to the bacterial solute-binding protein 5 family.</text>
</comment>
<organism evidence="6 7">
    <name type="scientific">Sneathia vaginalis</name>
    <dbReference type="NCBI Taxonomy" id="187101"/>
    <lineage>
        <taxon>Bacteria</taxon>
        <taxon>Fusobacteriati</taxon>
        <taxon>Fusobacteriota</taxon>
        <taxon>Fusobacteriia</taxon>
        <taxon>Fusobacteriales</taxon>
        <taxon>Leptotrichiaceae</taxon>
        <taxon>Sneathia</taxon>
    </lineage>
</organism>
<dbReference type="GO" id="GO:0030313">
    <property type="term" value="C:cell envelope"/>
    <property type="evidence" value="ECO:0007669"/>
    <property type="project" value="UniProtKB-SubCell"/>
</dbReference>
<evidence type="ECO:0000259" key="5">
    <source>
        <dbReference type="Pfam" id="PF00496"/>
    </source>
</evidence>
<name>A0A0E3ZC81_9FUSO</name>
<evidence type="ECO:0000313" key="6">
    <source>
        <dbReference type="EMBL" id="AKC96160.1"/>
    </source>
</evidence>
<dbReference type="PIRSF" id="PIRSF002741">
    <property type="entry name" value="MppA"/>
    <property type="match status" value="1"/>
</dbReference>
<evidence type="ECO:0000256" key="1">
    <source>
        <dbReference type="ARBA" id="ARBA00004196"/>
    </source>
</evidence>
<dbReference type="Proteomes" id="UP000033103">
    <property type="component" value="Chromosome"/>
</dbReference>
<dbReference type="Pfam" id="PF00496">
    <property type="entry name" value="SBP_bac_5"/>
    <property type="match status" value="1"/>
</dbReference>
<dbReference type="GO" id="GO:0015833">
    <property type="term" value="P:peptide transport"/>
    <property type="evidence" value="ECO:0007669"/>
    <property type="project" value="TreeGrafter"/>
</dbReference>
<dbReference type="InterPro" id="IPR030678">
    <property type="entry name" value="Peptide/Ni-bd"/>
</dbReference>
<dbReference type="EMBL" id="CP011280">
    <property type="protein sequence ID" value="AKC96160.1"/>
    <property type="molecule type" value="Genomic_DNA"/>
</dbReference>
<dbReference type="InterPro" id="IPR000914">
    <property type="entry name" value="SBP_5_dom"/>
</dbReference>
<dbReference type="Gene3D" id="3.40.190.10">
    <property type="entry name" value="Periplasmic binding protein-like II"/>
    <property type="match status" value="1"/>
</dbReference>
<dbReference type="GO" id="GO:1904680">
    <property type="term" value="F:peptide transmembrane transporter activity"/>
    <property type="evidence" value="ECO:0007669"/>
    <property type="project" value="TreeGrafter"/>
</dbReference>
<dbReference type="AlphaFoldDB" id="A0A0E3ZC81"/>
<reference evidence="6 7" key="1">
    <citation type="journal article" date="2012" name="BMC Genomics">
        <title>Genomic sequence analysis and characterization of Sneathia amnii sp. nov.</title>
        <authorList>
            <consortium name="Vaginal Microbiome Consortium (additional members)"/>
            <person name="Harwich M.D.Jr."/>
            <person name="Serrano M.G."/>
            <person name="Fettweis J.M."/>
            <person name="Alves J.M."/>
            <person name="Reimers M.A."/>
            <person name="Buck G.A."/>
            <person name="Jefferson K.K."/>
        </authorList>
    </citation>
    <scope>NUCLEOTIDE SEQUENCE [LARGE SCALE GENOMIC DNA]</scope>
    <source>
        <strain evidence="6 7">SN35</strain>
    </source>
</reference>
<dbReference type="GO" id="GO:0042597">
    <property type="term" value="C:periplasmic space"/>
    <property type="evidence" value="ECO:0007669"/>
    <property type="project" value="UniProtKB-ARBA"/>
</dbReference>
<dbReference type="PANTHER" id="PTHR30290:SF10">
    <property type="entry name" value="PERIPLASMIC OLIGOPEPTIDE-BINDING PROTEIN-RELATED"/>
    <property type="match status" value="1"/>
</dbReference>
<dbReference type="KEGG" id="sns:VC03_04780"/>
<evidence type="ECO:0000256" key="2">
    <source>
        <dbReference type="ARBA" id="ARBA00005695"/>
    </source>
</evidence>
<proteinExistence type="inferred from homology"/>
<evidence type="ECO:0000256" key="4">
    <source>
        <dbReference type="ARBA" id="ARBA00022729"/>
    </source>
</evidence>
<dbReference type="CDD" id="cd08504">
    <property type="entry name" value="PBP2_OppA"/>
    <property type="match status" value="1"/>
</dbReference>
<dbReference type="PATRIC" id="fig|1069640.6.peg.947"/>
<dbReference type="FunFam" id="3.90.76.10:FF:000001">
    <property type="entry name" value="Oligopeptide ABC transporter substrate-binding protein"/>
    <property type="match status" value="1"/>
</dbReference>
<keyword evidence="4" id="KW-0732">Signal</keyword>
<dbReference type="InterPro" id="IPR039424">
    <property type="entry name" value="SBP_5"/>
</dbReference>
<accession>A0A0E3ZC81</accession>
<feature type="domain" description="Solute-binding protein family 5" evidence="5">
    <location>
        <begin position="58"/>
        <end position="414"/>
    </location>
</feature>
<keyword evidence="7" id="KW-1185">Reference proteome</keyword>
<dbReference type="STRING" id="187101.VC03_04780"/>
<gene>
    <name evidence="6" type="ORF">VC03_04780</name>
</gene>
<protein>
    <recommendedName>
        <fullName evidence="5">Solute-binding protein family 5 domain-containing protein</fullName>
    </recommendedName>
</protein>
<sequence>MLLLFCFTFSCGNTNTTLTYNMVSEPTTIDPHHFNELVSVQLMNNIYEGLLRLNDKNEYEPCLASSYTKNGNTLTFTIRKNLKWSDGSPLTIDDILFGFKRALNPKTASRFAELLYPIKNAKEYNEGKVSEDELGVKNVNGKLVITLTKPTVYFEDILTLPISFPVKKGTTKDIGDFKTALYNGPYTIQKMDNSSILLKKNKYYWNSKNVYFSNVKLLFISDFSVLENLIKNDEVDLARVEPYDLESKKKNKELINYQNGRLWYLDFNLDNPILSKKENRLAIRDSIDRQKYVNVIKEDGSIVSKSIVSNVFKKYRQMYPDKDYFKDNVKSNILSGKTLRLLTGNTSIEVKEANFIQEELRTKLNLNVVVTTVTFKDRLALTRARDFDIVLNTYSPKFNDPVSMLYRWGNKGNKEYDDILSKIDNEQNENARYLLVNKAERLLVDNAIIAPLYYSTENWFIRKGLKNIVIHPITNTMDLFRIKK</sequence>